<sequence length="90" mass="10537">MRIYEITNQSRKLIKELKRAYLSFLMEDGVTYDQLIDLVRMRVDNIDSDVKKEAKLIYDCLTQHILRLTKAPVTVDDAGPPIKPQLLDRF</sequence>
<proteinExistence type="predicted"/>
<reference evidence="1" key="1">
    <citation type="submission" date="2020-04" db="EMBL/GenBank/DDBJ databases">
        <authorList>
            <person name="Chiriac C."/>
            <person name="Salcher M."/>
            <person name="Ghai R."/>
            <person name="Kavagutti S V."/>
        </authorList>
    </citation>
    <scope>NUCLEOTIDE SEQUENCE</scope>
</reference>
<accession>A0A6J5L6S7</accession>
<dbReference type="EMBL" id="LR796237">
    <property type="protein sequence ID" value="CAB4130111.1"/>
    <property type="molecule type" value="Genomic_DNA"/>
</dbReference>
<name>A0A6J5L6S7_9CAUD</name>
<organism evidence="1">
    <name type="scientific">uncultured Caudovirales phage</name>
    <dbReference type="NCBI Taxonomy" id="2100421"/>
    <lineage>
        <taxon>Viruses</taxon>
        <taxon>Duplodnaviria</taxon>
        <taxon>Heunggongvirae</taxon>
        <taxon>Uroviricota</taxon>
        <taxon>Caudoviricetes</taxon>
        <taxon>Peduoviridae</taxon>
        <taxon>Maltschvirus</taxon>
        <taxon>Maltschvirus maltsch</taxon>
    </lineage>
</organism>
<gene>
    <name evidence="1" type="ORF">UFOVP116_275</name>
</gene>
<evidence type="ECO:0000313" key="1">
    <source>
        <dbReference type="EMBL" id="CAB4130111.1"/>
    </source>
</evidence>
<protein>
    <submittedName>
        <fullName evidence="1">Uncharacterized protein</fullName>
    </submittedName>
</protein>